<sequence length="10" mass="1221">MQRILSNKEC</sequence>
<name>A0A2P2PB17_RHIMU</name>
<dbReference type="EMBL" id="GGEC01071458">
    <property type="protein sequence ID" value="MBX51942.1"/>
    <property type="molecule type" value="Transcribed_RNA"/>
</dbReference>
<reference evidence="1" key="1">
    <citation type="submission" date="2018-02" db="EMBL/GenBank/DDBJ databases">
        <title>Rhizophora mucronata_Transcriptome.</title>
        <authorList>
            <person name="Meera S.P."/>
            <person name="Sreeshan A."/>
            <person name="Augustine A."/>
        </authorList>
    </citation>
    <scope>NUCLEOTIDE SEQUENCE</scope>
    <source>
        <tissue evidence="1">Leaf</tissue>
    </source>
</reference>
<accession>A0A2P2PB17</accession>
<organism evidence="1">
    <name type="scientific">Rhizophora mucronata</name>
    <name type="common">Asiatic mangrove</name>
    <dbReference type="NCBI Taxonomy" id="61149"/>
    <lineage>
        <taxon>Eukaryota</taxon>
        <taxon>Viridiplantae</taxon>
        <taxon>Streptophyta</taxon>
        <taxon>Embryophyta</taxon>
        <taxon>Tracheophyta</taxon>
        <taxon>Spermatophyta</taxon>
        <taxon>Magnoliopsida</taxon>
        <taxon>eudicotyledons</taxon>
        <taxon>Gunneridae</taxon>
        <taxon>Pentapetalae</taxon>
        <taxon>rosids</taxon>
        <taxon>fabids</taxon>
        <taxon>Malpighiales</taxon>
        <taxon>Rhizophoraceae</taxon>
        <taxon>Rhizophora</taxon>
    </lineage>
</organism>
<protein>
    <submittedName>
        <fullName evidence="1">Uncharacterized protein</fullName>
    </submittedName>
</protein>
<evidence type="ECO:0000313" key="1">
    <source>
        <dbReference type="EMBL" id="MBX51942.1"/>
    </source>
</evidence>
<proteinExistence type="predicted"/>